<dbReference type="KEGG" id="har:HEAR3281"/>
<dbReference type="HOGENOM" id="CLU_3234552_0_0_4"/>
<name>A4GA51_HERAR</name>
<dbReference type="AlphaFoldDB" id="A4GA51"/>
<organism evidence="1 2">
    <name type="scientific">Herminiimonas arsenicoxydans</name>
    <dbReference type="NCBI Taxonomy" id="204773"/>
    <lineage>
        <taxon>Bacteria</taxon>
        <taxon>Pseudomonadati</taxon>
        <taxon>Pseudomonadota</taxon>
        <taxon>Betaproteobacteria</taxon>
        <taxon>Burkholderiales</taxon>
        <taxon>Oxalobacteraceae</taxon>
        <taxon>Herminiimonas</taxon>
    </lineage>
</organism>
<proteinExistence type="predicted"/>
<accession>A4GA51</accession>
<dbReference type="EMBL" id="CU207211">
    <property type="protein sequence ID" value="CAL63388.1"/>
    <property type="molecule type" value="Genomic_DNA"/>
</dbReference>
<dbReference type="STRING" id="204773.HEAR3281"/>
<evidence type="ECO:0000313" key="2">
    <source>
        <dbReference type="Proteomes" id="UP000006697"/>
    </source>
</evidence>
<reference evidence="1 2" key="1">
    <citation type="journal article" date="2007" name="PLoS Genet.">
        <title>A tale of two oxidation states: bacterial colonization of arsenic-rich environments.</title>
        <authorList>
            <person name="Muller D."/>
            <person name="Medigue C."/>
            <person name="Koechler S."/>
            <person name="Barbe V."/>
            <person name="Barakat M."/>
            <person name="Talla E."/>
            <person name="Bonnefoy V."/>
            <person name="Krin E."/>
            <person name="Arsene-Ploetze F."/>
            <person name="Carapito C."/>
            <person name="Chandler M."/>
            <person name="Cournoyer B."/>
            <person name="Cruveiller S."/>
            <person name="Dossat C."/>
            <person name="Duval S."/>
            <person name="Heymann M."/>
            <person name="Leize E."/>
            <person name="Lieutaud A."/>
            <person name="Lievremont D."/>
            <person name="Makita Y."/>
            <person name="Mangenot S."/>
            <person name="Nitschke W."/>
            <person name="Ortet P."/>
            <person name="Perdrial N."/>
            <person name="Schoepp B."/>
            <person name="Siguier N."/>
            <person name="Simeonova D.D."/>
            <person name="Rouy Z."/>
            <person name="Segurens B."/>
            <person name="Turlin E."/>
            <person name="Vallenet D."/>
            <person name="Van Dorsselaer A."/>
            <person name="Weiss S."/>
            <person name="Weissenbach J."/>
            <person name="Lett M.C."/>
            <person name="Danchin A."/>
            <person name="Bertin P.N."/>
        </authorList>
    </citation>
    <scope>NUCLEOTIDE SEQUENCE [LARGE SCALE GENOMIC DNA]</scope>
    <source>
        <strain evidence="2">ULPAs1</strain>
    </source>
</reference>
<dbReference type="Proteomes" id="UP000006697">
    <property type="component" value="Chromosome"/>
</dbReference>
<sequence length="43" mass="4333">MADLAGDFLAGVAFDLLVVGILPPTGGCGYGNIEYSTVEPAAF</sequence>
<evidence type="ECO:0000313" key="1">
    <source>
        <dbReference type="EMBL" id="CAL63388.1"/>
    </source>
</evidence>
<keyword evidence="2" id="KW-1185">Reference proteome</keyword>
<protein>
    <submittedName>
        <fullName evidence="1">Uncharacterized protein</fullName>
    </submittedName>
</protein>
<gene>
    <name evidence="1" type="ordered locus">HEAR3281</name>
</gene>